<name>Q8TKN1_METAC</name>
<feature type="domain" description="PAC" evidence="4">
    <location>
        <begin position="691"/>
        <end position="743"/>
    </location>
</feature>
<dbReference type="InterPro" id="IPR029016">
    <property type="entry name" value="GAF-like_dom_sf"/>
</dbReference>
<dbReference type="Pfam" id="PF08448">
    <property type="entry name" value="PAS_4"/>
    <property type="match status" value="1"/>
</dbReference>
<evidence type="ECO:0000313" key="6">
    <source>
        <dbReference type="Proteomes" id="UP000002487"/>
    </source>
</evidence>
<dbReference type="InterPro" id="IPR013655">
    <property type="entry name" value="PAS_fold_3"/>
</dbReference>
<keyword evidence="5" id="KW-0418">Kinase</keyword>
<dbReference type="SUPFAM" id="SSF55785">
    <property type="entry name" value="PYP-like sensor domain (PAS domain)"/>
    <property type="match status" value="5"/>
</dbReference>
<feature type="domain" description="PAC" evidence="4">
    <location>
        <begin position="281"/>
        <end position="332"/>
    </location>
</feature>
<dbReference type="SMART" id="SM00091">
    <property type="entry name" value="PAS"/>
    <property type="match status" value="4"/>
</dbReference>
<organism evidence="5 6">
    <name type="scientific">Methanosarcina acetivorans (strain ATCC 35395 / DSM 2834 / JCM 12185 / C2A)</name>
    <dbReference type="NCBI Taxonomy" id="188937"/>
    <lineage>
        <taxon>Archaea</taxon>
        <taxon>Methanobacteriati</taxon>
        <taxon>Methanobacteriota</taxon>
        <taxon>Stenosarchaea group</taxon>
        <taxon>Methanomicrobia</taxon>
        <taxon>Methanosarcinales</taxon>
        <taxon>Methanosarcinaceae</taxon>
        <taxon>Methanosarcina</taxon>
    </lineage>
</organism>
<dbReference type="Pfam" id="PF13426">
    <property type="entry name" value="PAS_9"/>
    <property type="match status" value="2"/>
</dbReference>
<dbReference type="Gene3D" id="3.30.450.20">
    <property type="entry name" value="PAS domain"/>
    <property type="match status" value="5"/>
</dbReference>
<dbReference type="GO" id="GO:0000155">
    <property type="term" value="F:phosphorelay sensor kinase activity"/>
    <property type="evidence" value="ECO:0000318"/>
    <property type="project" value="GO_Central"/>
</dbReference>
<dbReference type="InterPro" id="IPR000014">
    <property type="entry name" value="PAS"/>
</dbReference>
<keyword evidence="6" id="KW-1185">Reference proteome</keyword>
<feature type="coiled-coil region" evidence="1">
    <location>
        <begin position="179"/>
        <end position="211"/>
    </location>
</feature>
<dbReference type="PROSITE" id="PS50113">
    <property type="entry name" value="PAC"/>
    <property type="match status" value="4"/>
</dbReference>
<feature type="domain" description="PAC" evidence="4">
    <location>
        <begin position="569"/>
        <end position="621"/>
    </location>
</feature>
<dbReference type="OrthoDB" id="134017at2157"/>
<feature type="coiled-coil region" evidence="1">
    <location>
        <begin position="316"/>
        <end position="343"/>
    </location>
</feature>
<dbReference type="InterPro" id="IPR001610">
    <property type="entry name" value="PAC"/>
</dbReference>
<dbReference type="InterPro" id="IPR013656">
    <property type="entry name" value="PAS_4"/>
</dbReference>
<dbReference type="InterPro" id="IPR035965">
    <property type="entry name" value="PAS-like_dom_sf"/>
</dbReference>
<dbReference type="PROSITE" id="PS50112">
    <property type="entry name" value="PAS"/>
    <property type="match status" value="3"/>
</dbReference>
<dbReference type="Pfam" id="PF07568">
    <property type="entry name" value="HisKA_2"/>
    <property type="match status" value="1"/>
</dbReference>
<evidence type="ECO:0000259" key="4">
    <source>
        <dbReference type="PROSITE" id="PS50113"/>
    </source>
</evidence>
<protein>
    <submittedName>
        <fullName evidence="5">Sensory transduction histidine kinase</fullName>
    </submittedName>
</protein>
<dbReference type="InterPro" id="IPR000700">
    <property type="entry name" value="PAS-assoc_C"/>
</dbReference>
<accession>Q8TKN1</accession>
<evidence type="ECO:0000259" key="3">
    <source>
        <dbReference type="PROSITE" id="PS50112"/>
    </source>
</evidence>
<dbReference type="Gene3D" id="3.30.565.10">
    <property type="entry name" value="Histidine kinase-like ATPase, C-terminal domain"/>
    <property type="match status" value="1"/>
</dbReference>
<dbReference type="AlphaFoldDB" id="Q8TKN1"/>
<dbReference type="Gene3D" id="2.10.70.100">
    <property type="match status" value="1"/>
</dbReference>
<dbReference type="EnsemblBacteria" id="AAM06739">
    <property type="protein sequence ID" value="AAM06739"/>
    <property type="gene ID" value="MA_3370"/>
</dbReference>
<dbReference type="Pfam" id="PF08447">
    <property type="entry name" value="PAS_3"/>
    <property type="match status" value="1"/>
</dbReference>
<dbReference type="PhylomeDB" id="Q8TKN1"/>
<dbReference type="Pfam" id="PF13185">
    <property type="entry name" value="GAF_2"/>
    <property type="match status" value="1"/>
</dbReference>
<reference evidence="5 6" key="1">
    <citation type="journal article" date="2002" name="Genome Res.">
        <title>The genome of Methanosarcina acetivorans reveals extensive metabolic and physiological diversity.</title>
        <authorList>
            <person name="Galagan J.E."/>
            <person name="Nusbaum C."/>
            <person name="Roy A."/>
            <person name="Endrizzi M.G."/>
            <person name="Macdonald P."/>
            <person name="FitzHugh W."/>
            <person name="Calvo S."/>
            <person name="Engels R."/>
            <person name="Smirnov S."/>
            <person name="Atnoor D."/>
            <person name="Brown A."/>
            <person name="Allen N."/>
            <person name="Naylor J."/>
            <person name="Stange-Thomann N."/>
            <person name="DeArellano K."/>
            <person name="Johnson R."/>
            <person name="Linton L."/>
            <person name="McEwan P."/>
            <person name="McKernan K."/>
            <person name="Talamas J."/>
            <person name="Tirrell A."/>
            <person name="Ye W."/>
            <person name="Zimmer A."/>
            <person name="Barber R.D."/>
            <person name="Cann I."/>
            <person name="Graham D.E."/>
            <person name="Grahame D.A."/>
            <person name="Guss A."/>
            <person name="Hedderich R."/>
            <person name="Ingram-Smith C."/>
            <person name="Kuettner C.H."/>
            <person name="Krzycki J.A."/>
            <person name="Leigh J.A."/>
            <person name="Li W."/>
            <person name="Liu J."/>
            <person name="Mukhopadhyay B."/>
            <person name="Reeve J.N."/>
            <person name="Smith K."/>
            <person name="Springer T.A."/>
            <person name="Umayam L.A."/>
            <person name="White O."/>
            <person name="White R.H."/>
            <person name="de Macario E.C."/>
            <person name="Ferry J.G."/>
            <person name="Jarrell K.F."/>
            <person name="Jing H."/>
            <person name="Macario A.J.L."/>
            <person name="Paulsen I."/>
            <person name="Pritchett M."/>
            <person name="Sowers K.R."/>
            <person name="Swanson R.V."/>
            <person name="Zinder S.H."/>
            <person name="Lander E."/>
            <person name="Metcalf W.W."/>
            <person name="Birren B."/>
        </authorList>
    </citation>
    <scope>NUCLEOTIDE SEQUENCE [LARGE SCALE GENOMIC DNA]</scope>
    <source>
        <strain evidence="6">ATCC 35395 / DSM 2834 / JCM 12185 / C2A</strain>
    </source>
</reference>
<dbReference type="GeneID" id="25392982"/>
<feature type="coiled-coil region" evidence="1">
    <location>
        <begin position="460"/>
        <end position="505"/>
    </location>
</feature>
<feature type="domain" description="PAS" evidence="3">
    <location>
        <begin position="618"/>
        <end position="687"/>
    </location>
</feature>
<dbReference type="PROSITE" id="PS50109">
    <property type="entry name" value="HIS_KIN"/>
    <property type="match status" value="1"/>
</dbReference>
<evidence type="ECO:0000313" key="5">
    <source>
        <dbReference type="EMBL" id="AAM06739.1"/>
    </source>
</evidence>
<dbReference type="NCBIfam" id="TIGR00229">
    <property type="entry name" value="sensory_box"/>
    <property type="match status" value="4"/>
</dbReference>
<feature type="domain" description="PAS" evidence="3">
    <location>
        <begin position="744"/>
        <end position="800"/>
    </location>
</feature>
<dbReference type="SUPFAM" id="SSF55874">
    <property type="entry name" value="ATPase domain of HSP90 chaperone/DNA topoisomerase II/histidine kinase"/>
    <property type="match status" value="1"/>
</dbReference>
<dbReference type="KEGG" id="mac:MA_3370"/>
<feature type="domain" description="PAC" evidence="4">
    <location>
        <begin position="816"/>
        <end position="868"/>
    </location>
</feature>
<keyword evidence="5" id="KW-0808">Transferase</keyword>
<dbReference type="Gene3D" id="3.30.450.40">
    <property type="match status" value="1"/>
</dbReference>
<dbReference type="STRING" id="188937.MA_3370"/>
<feature type="domain" description="Histidine kinase" evidence="2">
    <location>
        <begin position="876"/>
        <end position="1123"/>
    </location>
</feature>
<gene>
    <name evidence="5" type="ordered locus">MA_3370</name>
</gene>
<dbReference type="SMART" id="SM00387">
    <property type="entry name" value="HATPase_c"/>
    <property type="match status" value="1"/>
</dbReference>
<dbReference type="Proteomes" id="UP000002487">
    <property type="component" value="Chromosome"/>
</dbReference>
<keyword evidence="1" id="KW-0175">Coiled coil</keyword>
<dbReference type="RefSeq" id="WP_011023298.1">
    <property type="nucleotide sequence ID" value="NC_003552.1"/>
</dbReference>
<dbReference type="InterPro" id="IPR005467">
    <property type="entry name" value="His_kinase_dom"/>
</dbReference>
<evidence type="ECO:0000259" key="2">
    <source>
        <dbReference type="PROSITE" id="PS50109"/>
    </source>
</evidence>
<dbReference type="GO" id="GO:0007165">
    <property type="term" value="P:signal transduction"/>
    <property type="evidence" value="ECO:0000318"/>
    <property type="project" value="GO_Central"/>
</dbReference>
<sequence>MVIDICNTEHKQDDHRIRRYNSVLEGINRIFSIVIQAKTEEELGIACLSVAIDMTDSQIGFVGIVGTDGLLHDIAISDMGLAQCKMYDKTGHHRLPGNFIFHGLYGRVVDSGTGFFTNEPLSHPDSIVLPQGYPPLTSFLSVPLILEGKTVGMISVANREGGYSYEQQEDLEAIAPAIMQALHRKREEKERERAEEALRVSEERLRLLSDNLLDSAVYQYTHELDGSVRFLYISAGIERLNGIKVSDVLSDPGTLHRQIPQTYFEQLVEAEARSARELSDFDMEIPMLRPDGQVRWMRLHSHPRRLPDGRTIWDGVQTDITELKQAEEERKKLLREVDEACKRFETVVENSPVGICVWRGPDLVYELANPAYHVFAPGKQFLGKTYAEVWPEAIEPHMSIIRRVMETGEPYYATDVPVPIRRNSNDPLEDRFFNIFYSALPPDTSGRVGVLNITVETTERKRAEEALMKIHKDLEEKIKERTAELEKSYNSLKESERRLSEAQKMAHLGSWDRDIATDEIYWSDEAYRIYGLSPQEFKITYNMFLSYVHPDDRDYVNNTIKKVLYGKPYSIDFRIIAADGVERIVHSQGEVTFDERNKPVRAKGTVQDITEYKKAEEKIQSLANIVESSNDAIITESLDGIITSWNKGAERIYGYSAKEILGKPMSVLEPSILAGEKKELVKLVKQGEVIQQYETLRLRKDSTIINVSITLSPVFDMYGKLAAVSVIYRDITERKRAEERLRESEEKYRNIVETANEGIFIINNEAVITYANKKVTDMIGYSLEEGIGRPVWEFISDESKALAKLSLESRQQGINESYELKLIRKDGLPLWVLINVKSLFDKDGRFMGSLSMFTDITERKEAERTLDKIQIARQKEIHHRIKNNLQVISSLLDLQAGKFNNKEHIRDSEVLEAFKESQDRVTSIALIHEELHEEEGKTTDTLNFPIYLQRLVKNLFRTYTLGNIDISLNLDLKENIFFDMDTAVPLGIIVNELVSNSLKHAFSGRNKGIIQIKLFSEEAGNEPNSKRKLSMEKLIKEKLAEEELAEEELAKEELAKERIPGKSTGYTLIVSDDGIGIPEEIDIKNPETLGLQLVNILVDQLDGKIKLEREHGTEFIINFSVEEKNN</sequence>
<dbReference type="InterPro" id="IPR003594">
    <property type="entry name" value="HATPase_dom"/>
</dbReference>
<dbReference type="FunFam" id="3.30.450.20:FF:000088">
    <property type="entry name" value="Sensory transduction histidine kinase"/>
    <property type="match status" value="1"/>
</dbReference>
<dbReference type="SMART" id="SM00086">
    <property type="entry name" value="PAC"/>
    <property type="match status" value="4"/>
</dbReference>
<proteinExistence type="predicted"/>
<feature type="domain" description="PAS" evidence="3">
    <location>
        <begin position="495"/>
        <end position="567"/>
    </location>
</feature>
<dbReference type="SMART" id="SM00065">
    <property type="entry name" value="GAF"/>
    <property type="match status" value="1"/>
</dbReference>
<dbReference type="SUPFAM" id="SSF55781">
    <property type="entry name" value="GAF domain-like"/>
    <property type="match status" value="1"/>
</dbReference>
<dbReference type="CDD" id="cd00130">
    <property type="entry name" value="PAS"/>
    <property type="match status" value="3"/>
</dbReference>
<dbReference type="InterPro" id="IPR036890">
    <property type="entry name" value="HATPase_C_sf"/>
</dbReference>
<dbReference type="InterPro" id="IPR011495">
    <property type="entry name" value="Sig_transdc_His_kin_sub2_dim/P"/>
</dbReference>
<dbReference type="PANTHER" id="PTHR43065">
    <property type="entry name" value="SENSOR HISTIDINE KINASE"/>
    <property type="match status" value="1"/>
</dbReference>
<dbReference type="EMBL" id="AE010299">
    <property type="protein sequence ID" value="AAM06739.1"/>
    <property type="molecule type" value="Genomic_DNA"/>
</dbReference>
<dbReference type="PANTHER" id="PTHR43065:SF23">
    <property type="entry name" value="SENSOR HISTIDINE KINASE PDTAS"/>
    <property type="match status" value="1"/>
</dbReference>
<dbReference type="InterPro" id="IPR003018">
    <property type="entry name" value="GAF"/>
</dbReference>
<dbReference type="InParanoid" id="Q8TKN1"/>
<dbReference type="HOGENOM" id="CLU_000445_114_57_2"/>
<evidence type="ECO:0000256" key="1">
    <source>
        <dbReference type="SAM" id="Coils"/>
    </source>
</evidence>